<comment type="caution">
    <text evidence="2">The sequence shown here is derived from an EMBL/GenBank/DDBJ whole genome shotgun (WGS) entry which is preliminary data.</text>
</comment>
<feature type="compositionally biased region" description="Basic and acidic residues" evidence="1">
    <location>
        <begin position="26"/>
        <end position="46"/>
    </location>
</feature>
<reference evidence="2 3" key="1">
    <citation type="journal article" date="2020" name="BMC Genomics">
        <title>Intraspecific diversification of the crop wild relative Brassica cretica Lam. using demographic model selection.</title>
        <authorList>
            <person name="Kioukis A."/>
            <person name="Michalopoulou V.A."/>
            <person name="Briers L."/>
            <person name="Pirintsos S."/>
            <person name="Studholme D.J."/>
            <person name="Pavlidis P."/>
            <person name="Sarris P.F."/>
        </authorList>
    </citation>
    <scope>NUCLEOTIDE SEQUENCE [LARGE SCALE GENOMIC DNA]</scope>
    <source>
        <strain evidence="3">cv. PFS-1207/04</strain>
    </source>
</reference>
<accession>A0ABQ7EAW5</accession>
<dbReference type="Proteomes" id="UP000266723">
    <property type="component" value="Unassembled WGS sequence"/>
</dbReference>
<gene>
    <name evidence="2" type="ORF">DY000_02020048</name>
</gene>
<protein>
    <submittedName>
        <fullName evidence="2">Uncharacterized protein</fullName>
    </submittedName>
</protein>
<proteinExistence type="predicted"/>
<evidence type="ECO:0000313" key="2">
    <source>
        <dbReference type="EMBL" id="KAF3594001.1"/>
    </source>
</evidence>
<sequence length="168" mass="18061">MVRARPVAGREVRSWGHGPLGLGTRLWDKSRRLGPRQGEERGESRGGSEGMIWAVAPSDRTDGPCDHTAALPRDTSLDLADHNLTTSLDMGRHELPKVTSSKGCELPKGASNQKVRDTKGYKHQEVRGPRGLIGCLAYRIGFEAYSAVGSKPKAGSGTKDGFGQAKEP</sequence>
<feature type="region of interest" description="Disordered" evidence="1">
    <location>
        <begin position="148"/>
        <end position="168"/>
    </location>
</feature>
<feature type="region of interest" description="Disordered" evidence="1">
    <location>
        <begin position="1"/>
        <end position="52"/>
    </location>
</feature>
<dbReference type="EMBL" id="QGKV02000299">
    <property type="protein sequence ID" value="KAF3594001.1"/>
    <property type="molecule type" value="Genomic_DNA"/>
</dbReference>
<feature type="region of interest" description="Disordered" evidence="1">
    <location>
        <begin position="88"/>
        <end position="123"/>
    </location>
</feature>
<feature type="compositionally biased region" description="Basic and acidic residues" evidence="1">
    <location>
        <begin position="114"/>
        <end position="123"/>
    </location>
</feature>
<keyword evidence="3" id="KW-1185">Reference proteome</keyword>
<name>A0ABQ7EAW5_BRACR</name>
<organism evidence="2 3">
    <name type="scientific">Brassica cretica</name>
    <name type="common">Mustard</name>
    <dbReference type="NCBI Taxonomy" id="69181"/>
    <lineage>
        <taxon>Eukaryota</taxon>
        <taxon>Viridiplantae</taxon>
        <taxon>Streptophyta</taxon>
        <taxon>Embryophyta</taxon>
        <taxon>Tracheophyta</taxon>
        <taxon>Spermatophyta</taxon>
        <taxon>Magnoliopsida</taxon>
        <taxon>eudicotyledons</taxon>
        <taxon>Gunneridae</taxon>
        <taxon>Pentapetalae</taxon>
        <taxon>rosids</taxon>
        <taxon>malvids</taxon>
        <taxon>Brassicales</taxon>
        <taxon>Brassicaceae</taxon>
        <taxon>Brassiceae</taxon>
        <taxon>Brassica</taxon>
    </lineage>
</organism>
<evidence type="ECO:0000313" key="3">
    <source>
        <dbReference type="Proteomes" id="UP000266723"/>
    </source>
</evidence>
<evidence type="ECO:0000256" key="1">
    <source>
        <dbReference type="SAM" id="MobiDB-lite"/>
    </source>
</evidence>